<protein>
    <submittedName>
        <fullName evidence="1">Uncharacterized protein</fullName>
    </submittedName>
</protein>
<dbReference type="OrthoDB" id="1083109at2"/>
<sequence>MFGEGRTINVTGNACYIEYVENYYENGIAKKKHNANPAERMSDDLKGEEGQEVLKELQEYGLLDENFCPLEMSNSESAVLAYQIAITLDIKDVWKVFSTLWEVSPNALRAAYNRGMDQKKTRKFLEKLPPSLKDSTSTRT</sequence>
<dbReference type="Proteomes" id="UP000480425">
    <property type="component" value="Unassembled WGS sequence"/>
</dbReference>
<dbReference type="AlphaFoldDB" id="A0A6G1U447"/>
<organism evidence="1 2">
    <name type="scientific">Segatella copri</name>
    <dbReference type="NCBI Taxonomy" id="165179"/>
    <lineage>
        <taxon>Bacteria</taxon>
        <taxon>Pseudomonadati</taxon>
        <taxon>Bacteroidota</taxon>
        <taxon>Bacteroidia</taxon>
        <taxon>Bacteroidales</taxon>
        <taxon>Prevotellaceae</taxon>
        <taxon>Segatella</taxon>
    </lineage>
</organism>
<accession>A0A6G1U447</accession>
<dbReference type="EMBL" id="VZCB01000101">
    <property type="protein sequence ID" value="MQN82334.1"/>
    <property type="molecule type" value="Genomic_DNA"/>
</dbReference>
<evidence type="ECO:0000313" key="2">
    <source>
        <dbReference type="Proteomes" id="UP000480425"/>
    </source>
</evidence>
<gene>
    <name evidence="1" type="ORF">F7D73_15595</name>
</gene>
<reference evidence="1 2" key="1">
    <citation type="submission" date="2019-09" db="EMBL/GenBank/DDBJ databases">
        <title>Distinct polysaccharide growth profiles of human intestinal Prevotella copri isolates.</title>
        <authorList>
            <person name="Fehlner-Peach H."/>
            <person name="Magnabosco C."/>
            <person name="Raghavan V."/>
            <person name="Scher J.U."/>
            <person name="Tett A."/>
            <person name="Cox L.M."/>
            <person name="Gottsegen C."/>
            <person name="Watters A."/>
            <person name="Wiltshire- Gordon J.D."/>
            <person name="Segata N."/>
            <person name="Bonneau R."/>
            <person name="Littman D.R."/>
        </authorList>
    </citation>
    <scope>NUCLEOTIDE SEQUENCE [LARGE SCALE GENOMIC DNA]</scope>
    <source>
        <strain evidence="2">iA622</strain>
    </source>
</reference>
<evidence type="ECO:0000313" key="1">
    <source>
        <dbReference type="EMBL" id="MQN82334.1"/>
    </source>
</evidence>
<proteinExistence type="predicted"/>
<dbReference type="RefSeq" id="WP_153126193.1">
    <property type="nucleotide sequence ID" value="NZ_VZCB01000101.1"/>
</dbReference>
<comment type="caution">
    <text evidence="1">The sequence shown here is derived from an EMBL/GenBank/DDBJ whole genome shotgun (WGS) entry which is preliminary data.</text>
</comment>
<name>A0A6G1U447_9BACT</name>